<proteinExistence type="predicted"/>
<evidence type="ECO:0000313" key="2">
    <source>
        <dbReference type="Proteomes" id="UP001259420"/>
    </source>
</evidence>
<organism evidence="1 2">
    <name type="scientific">Pseudomonas synxantha</name>
    <dbReference type="NCBI Taxonomy" id="47883"/>
    <lineage>
        <taxon>Bacteria</taxon>
        <taxon>Pseudomonadati</taxon>
        <taxon>Pseudomonadota</taxon>
        <taxon>Gammaproteobacteria</taxon>
        <taxon>Pseudomonadales</taxon>
        <taxon>Pseudomonadaceae</taxon>
        <taxon>Pseudomonas</taxon>
    </lineage>
</organism>
<accession>A0ACC6JN97</accession>
<sequence>MKDCCGPERDTFQYVTLDFLDDGSVEILWVVPKYD</sequence>
<dbReference type="Proteomes" id="UP001259420">
    <property type="component" value="Unassembled WGS sequence"/>
</dbReference>
<dbReference type="EMBL" id="JAVDSD010000005">
    <property type="protein sequence ID" value="MDR6608002.1"/>
    <property type="molecule type" value="Genomic_DNA"/>
</dbReference>
<evidence type="ECO:0000313" key="1">
    <source>
        <dbReference type="EMBL" id="MDR6608002.1"/>
    </source>
</evidence>
<reference evidence="1" key="1">
    <citation type="submission" date="2023-07" db="EMBL/GenBank/DDBJ databases">
        <title>Sorghum-associated microbial communities from plants grown in Nebraska, USA.</title>
        <authorList>
            <person name="Schachtman D."/>
        </authorList>
    </citation>
    <scope>NUCLEOTIDE SEQUENCE</scope>
    <source>
        <strain evidence="1">BE46</strain>
    </source>
</reference>
<comment type="caution">
    <text evidence="1">The sequence shown here is derived from an EMBL/GenBank/DDBJ whole genome shotgun (WGS) entry which is preliminary data.</text>
</comment>
<protein>
    <submittedName>
        <fullName evidence="1">Uncharacterized protein</fullName>
    </submittedName>
</protein>
<keyword evidence="2" id="KW-1185">Reference proteome</keyword>
<gene>
    <name evidence="1" type="ORF">J2X87_003073</name>
</gene>
<name>A0ACC6JN97_9PSED</name>